<evidence type="ECO:0000313" key="5">
    <source>
        <dbReference type="Proteomes" id="UP000482487"/>
    </source>
</evidence>
<dbReference type="GO" id="GO:0015920">
    <property type="term" value="P:lipopolysaccharide transport"/>
    <property type="evidence" value="ECO:0007669"/>
    <property type="project" value="TreeGrafter"/>
</dbReference>
<sequence>MIKDLVLGFIRWPMWAVLAWEDICQRYRRNILGPFWLTVSTGVSTSAMALIFTKIFHIENDIFIPYLTAGMIAWSFISSSVIESINVFIQSKPIMMSIQLPLSFHVYRLVLKNFIIFLHISVIYFLVTIFFPVELNVYTWMVIPGVIMNLVLFYFFAIPVGMVCARFRDVAQIIMSILAICSYVTPLFWMPDMIGDNAWLLNYNPLYSCLVIIRDPLLGKMPTLFAYEVAGGLAFVLFLLSCFTYKKYMSRLIFWL</sequence>
<dbReference type="Proteomes" id="UP000482487">
    <property type="component" value="Unassembled WGS sequence"/>
</dbReference>
<keyword evidence="3" id="KW-0812">Transmembrane</keyword>
<keyword evidence="3" id="KW-1133">Transmembrane helix</keyword>
<organism evidence="4 5">
    <name type="scientific">Solidesulfovibrio aerotolerans</name>
    <dbReference type="NCBI Taxonomy" id="295255"/>
    <lineage>
        <taxon>Bacteria</taxon>
        <taxon>Pseudomonadati</taxon>
        <taxon>Thermodesulfobacteriota</taxon>
        <taxon>Desulfovibrionia</taxon>
        <taxon>Desulfovibrionales</taxon>
        <taxon>Desulfovibrionaceae</taxon>
        <taxon>Solidesulfovibrio</taxon>
    </lineage>
</organism>
<evidence type="ECO:0000313" key="4">
    <source>
        <dbReference type="EMBL" id="MYL85158.1"/>
    </source>
</evidence>
<feature type="transmembrane region" description="Helical" evidence="3">
    <location>
        <begin position="137"/>
        <end position="158"/>
    </location>
</feature>
<dbReference type="RefSeq" id="WP_160963865.1">
    <property type="nucleotide sequence ID" value="NZ_WVUD01000060.1"/>
</dbReference>
<feature type="transmembrane region" description="Helical" evidence="3">
    <location>
        <begin position="63"/>
        <end position="89"/>
    </location>
</feature>
<gene>
    <name evidence="4" type="ORF">GTA51_18825</name>
</gene>
<keyword evidence="3" id="KW-0472">Membrane</keyword>
<dbReference type="OrthoDB" id="9786910at2"/>
<dbReference type="PANTHER" id="PTHR30413:SF10">
    <property type="entry name" value="CAPSULE POLYSACCHARIDE EXPORT INNER-MEMBRANE PROTEIN CTRC"/>
    <property type="match status" value="1"/>
</dbReference>
<evidence type="ECO:0000256" key="3">
    <source>
        <dbReference type="SAM" id="Phobius"/>
    </source>
</evidence>
<evidence type="ECO:0000256" key="2">
    <source>
        <dbReference type="ARBA" id="ARBA00022448"/>
    </source>
</evidence>
<dbReference type="PANTHER" id="PTHR30413">
    <property type="entry name" value="INNER MEMBRANE TRANSPORT PERMEASE"/>
    <property type="match status" value="1"/>
</dbReference>
<comment type="caution">
    <text evidence="4">The sequence shown here is derived from an EMBL/GenBank/DDBJ whole genome shotgun (WGS) entry which is preliminary data.</text>
</comment>
<dbReference type="EMBL" id="WVUD01000060">
    <property type="protein sequence ID" value="MYL85158.1"/>
    <property type="molecule type" value="Genomic_DNA"/>
</dbReference>
<feature type="transmembrane region" description="Helical" evidence="3">
    <location>
        <begin position="170"/>
        <end position="189"/>
    </location>
</feature>
<accession>A0A7C9JBJ1</accession>
<feature type="transmembrane region" description="Helical" evidence="3">
    <location>
        <begin position="110"/>
        <end position="131"/>
    </location>
</feature>
<keyword evidence="5" id="KW-1185">Reference proteome</keyword>
<proteinExistence type="inferred from homology"/>
<dbReference type="AlphaFoldDB" id="A0A7C9JBJ1"/>
<keyword evidence="2" id="KW-0813">Transport</keyword>
<name>A0A7C9JBJ1_9BACT</name>
<reference evidence="4 5" key="1">
    <citation type="submission" date="2020-01" db="EMBL/GenBank/DDBJ databases">
        <title>Genome sequence of Desulfovibrio aerotolerans DSM 16695(T).</title>
        <authorList>
            <person name="Karnachuk O."/>
            <person name="Avakyan M."/>
            <person name="Mardanov A."/>
            <person name="Kadnikov V."/>
            <person name="Ravin N."/>
        </authorList>
    </citation>
    <scope>NUCLEOTIDE SEQUENCE [LARGE SCALE GENOMIC DNA]</scope>
    <source>
        <strain evidence="4 5">DSM 16695</strain>
    </source>
</reference>
<protein>
    <submittedName>
        <fullName evidence="4">ABC transporter permease</fullName>
    </submittedName>
</protein>
<feature type="transmembrane region" description="Helical" evidence="3">
    <location>
        <begin position="224"/>
        <end position="245"/>
    </location>
</feature>
<comment type="similarity">
    <text evidence="1">Belongs to the ABC-2 integral membrane protein family.</text>
</comment>
<evidence type="ECO:0000256" key="1">
    <source>
        <dbReference type="ARBA" id="ARBA00007783"/>
    </source>
</evidence>
<feature type="transmembrane region" description="Helical" evidence="3">
    <location>
        <begin position="35"/>
        <end position="57"/>
    </location>
</feature>